<dbReference type="InterPro" id="IPR008949">
    <property type="entry name" value="Isoprenoid_synthase_dom_sf"/>
</dbReference>
<evidence type="ECO:0000313" key="2">
    <source>
        <dbReference type="EMBL" id="MFC5343297.1"/>
    </source>
</evidence>
<evidence type="ECO:0000313" key="3">
    <source>
        <dbReference type="Proteomes" id="UP001596152"/>
    </source>
</evidence>
<dbReference type="PANTHER" id="PTHR31480">
    <property type="entry name" value="BIFUNCTIONAL LYCOPENE CYCLASE/PHYTOENE SYNTHASE"/>
    <property type="match status" value="1"/>
</dbReference>
<dbReference type="InterPro" id="IPR044843">
    <property type="entry name" value="Trans_IPPS_bact-type"/>
</dbReference>
<proteinExistence type="predicted"/>
<comment type="caution">
    <text evidence="2">The sequence shown here is derived from an EMBL/GenBank/DDBJ whole genome shotgun (WGS) entry which is preliminary data.</text>
</comment>
<organism evidence="2 3">
    <name type="scientific">Brevundimonas staleyi</name>
    <dbReference type="NCBI Taxonomy" id="74326"/>
    <lineage>
        <taxon>Bacteria</taxon>
        <taxon>Pseudomonadati</taxon>
        <taxon>Pseudomonadota</taxon>
        <taxon>Alphaproteobacteria</taxon>
        <taxon>Caulobacterales</taxon>
        <taxon>Caulobacteraceae</taxon>
        <taxon>Brevundimonas</taxon>
    </lineage>
</organism>
<keyword evidence="3" id="KW-1185">Reference proteome</keyword>
<dbReference type="PROSITE" id="PS01044">
    <property type="entry name" value="SQUALEN_PHYTOEN_SYN_1"/>
    <property type="match status" value="1"/>
</dbReference>
<evidence type="ECO:0000256" key="1">
    <source>
        <dbReference type="ARBA" id="ARBA00022679"/>
    </source>
</evidence>
<dbReference type="SFLD" id="SFLDG01018">
    <property type="entry name" value="Squalene/Phytoene_Synthase_Lik"/>
    <property type="match status" value="1"/>
</dbReference>
<protein>
    <submittedName>
        <fullName evidence="2">Phytoene/squalene synthase family protein</fullName>
    </submittedName>
</protein>
<dbReference type="SFLD" id="SFLDG01212">
    <property type="entry name" value="Phytoene_synthase_like"/>
    <property type="match status" value="1"/>
</dbReference>
<dbReference type="InterPro" id="IPR033904">
    <property type="entry name" value="Trans_IPPS_HH"/>
</dbReference>
<gene>
    <name evidence="2" type="ORF">ACFPIE_05175</name>
</gene>
<accession>A0ABW0FPK6</accession>
<dbReference type="PROSITE" id="PS01045">
    <property type="entry name" value="SQUALEN_PHYTOEN_SYN_2"/>
    <property type="match status" value="1"/>
</dbReference>
<dbReference type="SUPFAM" id="SSF48576">
    <property type="entry name" value="Terpenoid synthases"/>
    <property type="match status" value="1"/>
</dbReference>
<name>A0ABW0FPK6_9CAUL</name>
<reference evidence="3" key="1">
    <citation type="journal article" date="2019" name="Int. J. Syst. Evol. Microbiol.">
        <title>The Global Catalogue of Microorganisms (GCM) 10K type strain sequencing project: providing services to taxonomists for standard genome sequencing and annotation.</title>
        <authorList>
            <consortium name="The Broad Institute Genomics Platform"/>
            <consortium name="The Broad Institute Genome Sequencing Center for Infectious Disease"/>
            <person name="Wu L."/>
            <person name="Ma J."/>
        </authorList>
    </citation>
    <scope>NUCLEOTIDE SEQUENCE [LARGE SCALE GENOMIC DNA]</scope>
    <source>
        <strain evidence="3">JCM 12125</strain>
    </source>
</reference>
<dbReference type="RefSeq" id="WP_374038892.1">
    <property type="nucleotide sequence ID" value="NZ_CP169082.1"/>
</dbReference>
<dbReference type="InterPro" id="IPR002060">
    <property type="entry name" value="Squ/phyt_synthse"/>
</dbReference>
<dbReference type="SFLD" id="SFLDS00005">
    <property type="entry name" value="Isoprenoid_Synthase_Type_I"/>
    <property type="match status" value="1"/>
</dbReference>
<sequence>MTADAVLAASKASITKGSKSFRSASRLFDPAVREDAWLLYAWCRACDDEIDGQDHGFGHEDLTTKEQQRRLARLYDMTRRAMTGEPMPDPTFAAFQRVAIRHRLPERWAMDLIDGFAMDVEHREYRTLDDVMAYCWHVAGVVGVMMARVMGVTDPEVLRRAQDLGLAFQLTNISRDVIEDAEDGRVYLPSDWLVEAGLEPTAEAVADPANRPAVHEVTKRLLAVAEPYYDSARDGLRGLPFRSSMAIAAARGVYREIGRKVRRRGPGVWVKRVSVGKPMKLWLFGRGALIAVWTQVLDRGKSPPVRPGLWTRV</sequence>
<keyword evidence="1" id="KW-0808">Transferase</keyword>
<dbReference type="Gene3D" id="1.10.600.10">
    <property type="entry name" value="Farnesyl Diphosphate Synthase"/>
    <property type="match status" value="1"/>
</dbReference>
<dbReference type="InterPro" id="IPR019845">
    <property type="entry name" value="Squalene/phytoene_synthase_CS"/>
</dbReference>
<dbReference type="Proteomes" id="UP001596152">
    <property type="component" value="Unassembled WGS sequence"/>
</dbReference>
<dbReference type="EMBL" id="JBHSLF010000011">
    <property type="protein sequence ID" value="MFC5343297.1"/>
    <property type="molecule type" value="Genomic_DNA"/>
</dbReference>
<dbReference type="CDD" id="cd00683">
    <property type="entry name" value="Trans_IPPS_HH"/>
    <property type="match status" value="1"/>
</dbReference>
<dbReference type="Pfam" id="PF00494">
    <property type="entry name" value="SQS_PSY"/>
    <property type="match status" value="1"/>
</dbReference>